<protein>
    <submittedName>
        <fullName evidence="2">Uncharacterized protein</fullName>
    </submittedName>
</protein>
<proteinExistence type="predicted"/>
<reference evidence="2" key="1">
    <citation type="journal article" date="2022" name="Viruses">
        <title>Virome of Ixodes ricinus, Dermacentor reticulatus, and Haemaphysalis concinna Ticks from Croatia.</title>
        <authorList>
            <person name="Sameroff S."/>
            <person name="Tokarz R."/>
            <person name="Vucelja M."/>
            <person name="Jain K."/>
            <person name="Oleynik A."/>
            <person name="Boljfetic M."/>
            <person name="Bjedov L."/>
            <person name="Yates R.A."/>
            <person name="Margaletic J."/>
            <person name="Oura C.A.L."/>
            <person name="Lipkin W.I."/>
            <person name="Cvetko Krajinovic L."/>
            <person name="Markotic A."/>
        </authorList>
    </citation>
    <scope>NUCLEOTIDE SEQUENCE</scope>
    <source>
        <strain evidence="2">CT3</strain>
    </source>
</reference>
<sequence>MSKSRRELPVFQDEGLPEGDALDDACRLQGELESIQDVIGNRGGPDDAPQSVNVADAFRDLPFANVPAAFSVEAAAEAIAKYAQSTLPNTPDVKKQGADSNKDKQTKETTPVDSEDEDLDSRPCFSVPMEEKHRIPEDLIMISTYFSKFVQHLIDQEVFASGEVIIKDKEISVQYRVAPNIVFQGTEPSQPPQVKVTVEHPSPSIDFSKVKMPGPKEPSDSILPGPSKKPAVKFPLFPTPPIGSSSKLSVEVPAAVGSQQVNAAGGSLDSLIQTRFTFDRKGGGTVSTELGRLGITSEMILEALAKKGMDVADFFKRPIANQAWICLGLSSKGRLLKASSFPPSNP</sequence>
<evidence type="ECO:0000313" key="2">
    <source>
        <dbReference type="EMBL" id="USL85424.1"/>
    </source>
</evidence>
<keyword evidence="3" id="KW-1185">Reference proteome</keyword>
<evidence type="ECO:0000313" key="3">
    <source>
        <dbReference type="Proteomes" id="UP001252344"/>
    </source>
</evidence>
<feature type="region of interest" description="Disordered" evidence="1">
    <location>
        <begin position="204"/>
        <end position="225"/>
    </location>
</feature>
<dbReference type="EMBL" id="ON684361">
    <property type="protein sequence ID" value="USL85424.1"/>
    <property type="molecule type" value="Viral_cRNA"/>
</dbReference>
<feature type="region of interest" description="Disordered" evidence="1">
    <location>
        <begin position="88"/>
        <end position="124"/>
    </location>
</feature>
<feature type="region of interest" description="Disordered" evidence="1">
    <location>
        <begin position="1"/>
        <end position="20"/>
    </location>
</feature>
<name>A0AAE9LUI3_9RHAB</name>
<organism evidence="2 3">
    <name type="scientific">Dermacentor reticulatus rhabdovirus 1</name>
    <dbReference type="NCBI Taxonomy" id="2950732"/>
    <lineage>
        <taxon>Viruses</taxon>
        <taxon>Riboviria</taxon>
        <taxon>Orthornavirae</taxon>
        <taxon>Negarnaviricota</taxon>
        <taxon>Haploviricotina</taxon>
        <taxon>Monjiviricetes</taxon>
        <taxon>Mononegavirales</taxon>
        <taxon>Rhabdoviridae</taxon>
        <taxon>Alpharhabdovirinae</taxon>
        <taxon>Alpharicinrhavirus</taxon>
        <taxon>Alpharicinrhavirus reticulatus</taxon>
    </lineage>
</organism>
<dbReference type="Proteomes" id="UP001252344">
    <property type="component" value="Segment"/>
</dbReference>
<feature type="compositionally biased region" description="Basic and acidic residues" evidence="1">
    <location>
        <begin position="92"/>
        <end position="107"/>
    </location>
</feature>
<accession>A0AAE9LUI3</accession>
<evidence type="ECO:0000256" key="1">
    <source>
        <dbReference type="SAM" id="MobiDB-lite"/>
    </source>
</evidence>